<evidence type="ECO:0000256" key="3">
    <source>
        <dbReference type="ARBA" id="ARBA00038502"/>
    </source>
</evidence>
<name>A0ABX3ZGR4_9BACL</name>
<dbReference type="PANTHER" id="PTHR43792:SF8">
    <property type="entry name" value="[RIBOSOMAL PROTEIN US5]-ALANINE N-ACETYLTRANSFERASE"/>
    <property type="match status" value="1"/>
</dbReference>
<protein>
    <submittedName>
        <fullName evidence="5">Alanine acetyltransferase</fullName>
    </submittedName>
</protein>
<dbReference type="EMBL" id="NHNT01000006">
    <property type="protein sequence ID" value="OUZ38861.1"/>
    <property type="molecule type" value="Genomic_DNA"/>
</dbReference>
<evidence type="ECO:0000313" key="6">
    <source>
        <dbReference type="Proteomes" id="UP000196594"/>
    </source>
</evidence>
<comment type="caution">
    <text evidence="5">The sequence shown here is derived from an EMBL/GenBank/DDBJ whole genome shotgun (WGS) entry which is preliminary data.</text>
</comment>
<reference evidence="5 6" key="1">
    <citation type="journal article" date="2017" name="Int. J. Syst. Evol. Microbiol.">
        <title>Solibacillus kalamii sp. nov., isolated from a high-efficiency particulate arrestance filter system used in the International Space Station.</title>
        <authorList>
            <person name="Checinska Sielaff A."/>
            <person name="Kumar R.M."/>
            <person name="Pal D."/>
            <person name="Mayilraj S."/>
            <person name="Venkateswaran K."/>
        </authorList>
    </citation>
    <scope>NUCLEOTIDE SEQUENCE [LARGE SCALE GENOMIC DNA]</scope>
    <source>
        <strain evidence="5 6">ISSFR-015</strain>
    </source>
</reference>
<dbReference type="SUPFAM" id="SSF55729">
    <property type="entry name" value="Acyl-CoA N-acyltransferases (Nat)"/>
    <property type="match status" value="1"/>
</dbReference>
<evidence type="ECO:0000256" key="1">
    <source>
        <dbReference type="ARBA" id="ARBA00022679"/>
    </source>
</evidence>
<dbReference type="InterPro" id="IPR016181">
    <property type="entry name" value="Acyl_CoA_acyltransferase"/>
</dbReference>
<evidence type="ECO:0000259" key="4">
    <source>
        <dbReference type="PROSITE" id="PS51186"/>
    </source>
</evidence>
<dbReference type="Gene3D" id="3.40.630.30">
    <property type="match status" value="1"/>
</dbReference>
<sequence length="186" mass="21528">MVQLIGQQCSLRTFTPSDAKGLAKLLNDNKMYWSEFEPLHRDEFYTEQVQYNKILESIHLLQSNREFSFGIFYNATGQLIGHISLYSIKRLPYSSGFIGYSMDEKFTGKGIVTEAVRLVMEFAFITLNIHRIEAYVAPQNSASIRVLEKSGFTREGLLRELLYINGKWVDHYMYAILQREYKGASL</sequence>
<proteinExistence type="inferred from homology"/>
<evidence type="ECO:0000313" key="5">
    <source>
        <dbReference type="EMBL" id="OUZ38861.1"/>
    </source>
</evidence>
<dbReference type="InterPro" id="IPR000182">
    <property type="entry name" value="GNAT_dom"/>
</dbReference>
<evidence type="ECO:0000256" key="2">
    <source>
        <dbReference type="ARBA" id="ARBA00023315"/>
    </source>
</evidence>
<accession>A0ABX3ZGR4</accession>
<keyword evidence="2" id="KW-0012">Acyltransferase</keyword>
<dbReference type="RefSeq" id="WP_087617422.1">
    <property type="nucleotide sequence ID" value="NZ_JAFBEY010000004.1"/>
</dbReference>
<dbReference type="InterPro" id="IPR051531">
    <property type="entry name" value="N-acetyltransferase"/>
</dbReference>
<feature type="domain" description="N-acetyltransferase" evidence="4">
    <location>
        <begin position="9"/>
        <end position="170"/>
    </location>
</feature>
<dbReference type="Pfam" id="PF13302">
    <property type="entry name" value="Acetyltransf_3"/>
    <property type="match status" value="1"/>
</dbReference>
<organism evidence="5 6">
    <name type="scientific">Solibacillus kalamii</name>
    <dbReference type="NCBI Taxonomy" id="1748298"/>
    <lineage>
        <taxon>Bacteria</taxon>
        <taxon>Bacillati</taxon>
        <taxon>Bacillota</taxon>
        <taxon>Bacilli</taxon>
        <taxon>Bacillales</taxon>
        <taxon>Caryophanaceae</taxon>
        <taxon>Solibacillus</taxon>
    </lineage>
</organism>
<dbReference type="PROSITE" id="PS51186">
    <property type="entry name" value="GNAT"/>
    <property type="match status" value="1"/>
</dbReference>
<keyword evidence="6" id="KW-1185">Reference proteome</keyword>
<comment type="similarity">
    <text evidence="3">Belongs to the acetyltransferase family. RimJ subfamily.</text>
</comment>
<gene>
    <name evidence="5" type="ORF">CBM15_10265</name>
</gene>
<keyword evidence="1" id="KW-0808">Transferase</keyword>
<dbReference type="Proteomes" id="UP000196594">
    <property type="component" value="Unassembled WGS sequence"/>
</dbReference>
<dbReference type="PANTHER" id="PTHR43792">
    <property type="entry name" value="GNAT FAMILY, PUTATIVE (AFU_ORTHOLOGUE AFUA_3G00765)-RELATED-RELATED"/>
    <property type="match status" value="1"/>
</dbReference>